<evidence type="ECO:0000256" key="4">
    <source>
        <dbReference type="ARBA" id="ARBA00012238"/>
    </source>
</evidence>
<dbReference type="InterPro" id="IPR001623">
    <property type="entry name" value="DnaJ_domain"/>
</dbReference>
<dbReference type="Pfam" id="PF13370">
    <property type="entry name" value="Fer4_13"/>
    <property type="match status" value="1"/>
</dbReference>
<keyword evidence="14" id="KW-0697">Rotamase</keyword>
<dbReference type="GO" id="GO:0004571">
    <property type="term" value="F:mannosyl-oligosaccharide 1,2-alpha-mannosidase activity"/>
    <property type="evidence" value="ECO:0007669"/>
    <property type="project" value="UniProtKB-EC"/>
</dbReference>
<dbReference type="GO" id="GO:0005509">
    <property type="term" value="F:calcium ion binding"/>
    <property type="evidence" value="ECO:0007669"/>
    <property type="project" value="InterPro"/>
</dbReference>
<dbReference type="GO" id="GO:0003723">
    <property type="term" value="F:RNA binding"/>
    <property type="evidence" value="ECO:0007669"/>
    <property type="project" value="UniProtKB-UniRule"/>
</dbReference>
<comment type="catalytic activity">
    <reaction evidence="10">
        <text>N(4)-(alpha-D-Man-(1-&gt;2)-alpha-D-Man-(1-&gt;2)-alpha-D-Man-(1-&gt;3)-[alpha-D-Man-(1-&gt;2)-alpha-D-Man-(1-&gt;3)-[alpha-D-Man-(1-&gt;2)-alpha-D-Man-(1-&gt;6)]-alpha-D-Man-(1-&gt;6)]-beta-D-Man-(1-&gt;4)-beta-D-GlcNAc-(1-&gt;4)-beta-D-GlcNAc)-L-asparaginyl-[protein] (N-glucan mannose isomer 9A1,2,3B1,2,3) + 4 H2O = N(4)-(alpha-D-Man-(1-&gt;3)-[alpha-D-Man-(1-&gt;3)-[alpha-D-Man-(1-&gt;6)]-alpha-D-Man-(1-&gt;6)]-beta-D-Man-(1-&gt;4)-beta-D-GlcNAc-(1-&gt;4)-beta-D-GlcNAc)-L-asparaginyl-[protein] (N-glucan mannose isomer 5A1,2) + 4 beta-D-mannose</text>
        <dbReference type="Rhea" id="RHEA:56008"/>
        <dbReference type="Rhea" id="RHEA-COMP:14356"/>
        <dbReference type="Rhea" id="RHEA-COMP:14367"/>
        <dbReference type="ChEBI" id="CHEBI:15377"/>
        <dbReference type="ChEBI" id="CHEBI:28563"/>
        <dbReference type="ChEBI" id="CHEBI:59087"/>
        <dbReference type="ChEBI" id="CHEBI:139493"/>
        <dbReference type="EC" id="3.2.1.113"/>
    </reaction>
</comment>
<feature type="compositionally biased region" description="Basic and acidic residues" evidence="15">
    <location>
        <begin position="385"/>
        <end position="404"/>
    </location>
</feature>
<keyword evidence="5 11" id="KW-0479">Metal-binding</keyword>
<dbReference type="InterPro" id="IPR012341">
    <property type="entry name" value="6hp_glycosidase-like_sf"/>
</dbReference>
<dbReference type="PANTHER" id="PTHR11742:SF55">
    <property type="entry name" value="ENDOPLASMIC RETICULUM MANNOSYL-OLIGOSACCHARIDE 1,2-ALPHA-MANNOSIDASE"/>
    <property type="match status" value="1"/>
</dbReference>
<feature type="region of interest" description="Disordered" evidence="15">
    <location>
        <begin position="555"/>
        <end position="577"/>
    </location>
</feature>
<keyword evidence="16" id="KW-0472">Membrane</keyword>
<evidence type="ECO:0000256" key="13">
    <source>
        <dbReference type="PROSITE-ProRule" id="PRU00117"/>
    </source>
</evidence>
<dbReference type="PANTHER" id="PTHR11742">
    <property type="entry name" value="MANNOSYL-OLIGOSACCHARIDE ALPHA-1,2-MANNOSIDASE-RELATED"/>
    <property type="match status" value="1"/>
</dbReference>
<keyword evidence="14" id="KW-0413">Isomerase</keyword>
<dbReference type="Gene3D" id="3.30.70.20">
    <property type="match status" value="1"/>
</dbReference>
<dbReference type="SUPFAM" id="SSF54791">
    <property type="entry name" value="Eukaryotic type KH-domain (KH-domain type I)"/>
    <property type="match status" value="2"/>
</dbReference>
<feature type="domain" description="J" evidence="17">
    <location>
        <begin position="91"/>
        <end position="154"/>
    </location>
</feature>
<dbReference type="InterPro" id="IPR004088">
    <property type="entry name" value="KH_dom_type_1"/>
</dbReference>
<feature type="region of interest" description="Disordered" evidence="15">
    <location>
        <begin position="509"/>
        <end position="531"/>
    </location>
</feature>
<evidence type="ECO:0000256" key="1">
    <source>
        <dbReference type="ARBA" id="ARBA00001913"/>
    </source>
</evidence>
<dbReference type="OrthoDB" id="430595at2759"/>
<dbReference type="InterPro" id="IPR036869">
    <property type="entry name" value="J_dom_sf"/>
</dbReference>
<proteinExistence type="inferred from homology"/>
<comment type="pathway">
    <text evidence="2">Protein modification; protein glycosylation.</text>
</comment>
<feature type="disulfide bond" evidence="12">
    <location>
        <begin position="1056"/>
        <end position="1102"/>
    </location>
</feature>
<feature type="compositionally biased region" description="Basic and acidic residues" evidence="15">
    <location>
        <begin position="509"/>
        <end position="530"/>
    </location>
</feature>
<feature type="binding site" evidence="11">
    <location>
        <position position="1223"/>
    </location>
    <ligand>
        <name>Ca(2+)</name>
        <dbReference type="ChEBI" id="CHEBI:29108"/>
    </ligand>
</feature>
<dbReference type="InterPro" id="IPR036026">
    <property type="entry name" value="Seven-hairpin_glycosidases"/>
</dbReference>
<dbReference type="InterPro" id="IPR001382">
    <property type="entry name" value="Glyco_hydro_47"/>
</dbReference>
<evidence type="ECO:0000256" key="8">
    <source>
        <dbReference type="ARBA" id="ARBA00023157"/>
    </source>
</evidence>
<dbReference type="Gene3D" id="1.50.10.10">
    <property type="match status" value="1"/>
</dbReference>
<dbReference type="SUPFAM" id="SSF69322">
    <property type="entry name" value="Tricorn protease domain 2"/>
    <property type="match status" value="1"/>
</dbReference>
<dbReference type="Proteomes" id="UP000186817">
    <property type="component" value="Unassembled WGS sequence"/>
</dbReference>
<dbReference type="SUPFAM" id="SSF48225">
    <property type="entry name" value="Seven-hairpin glycosidases"/>
    <property type="match status" value="1"/>
</dbReference>
<comment type="catalytic activity">
    <reaction evidence="9">
        <text>N(4)-(alpha-D-Man-(1-&gt;2)-alpha-D-Man-(1-&gt;2)-alpha-D-Man-(1-&gt;3)-[alpha-D-Man-(1-&gt;3)-[alpha-D-Man-(1-&gt;2)-alpha-D-Man-(1-&gt;6)]-alpha-D-Man-(1-&gt;6)]-beta-D-Man-(1-&gt;4)-beta-D-GlcNAc-(1-&gt;4)-beta-D-GlcNAc)-L-asparaginyl-[protein] (N-glucan mannose isomer 8A1,2,3B1,3) + 3 H2O = N(4)-(alpha-D-Man-(1-&gt;3)-[alpha-D-Man-(1-&gt;3)-[alpha-D-Man-(1-&gt;6)]-alpha-D-Man-(1-&gt;6)]-beta-D-Man-(1-&gt;4)-beta-D-GlcNAc-(1-&gt;4)-beta-D-GlcNAc)-L-asparaginyl-[protein] (N-glucan mannose isomer 5A1,2) + 3 beta-D-mannose</text>
        <dbReference type="Rhea" id="RHEA:56028"/>
        <dbReference type="Rhea" id="RHEA-COMP:14358"/>
        <dbReference type="Rhea" id="RHEA-COMP:14367"/>
        <dbReference type="ChEBI" id="CHEBI:15377"/>
        <dbReference type="ChEBI" id="CHEBI:28563"/>
        <dbReference type="ChEBI" id="CHEBI:59087"/>
        <dbReference type="ChEBI" id="CHEBI:60628"/>
        <dbReference type="EC" id="3.2.1.113"/>
    </reaction>
</comment>
<feature type="transmembrane region" description="Helical" evidence="16">
    <location>
        <begin position="2912"/>
        <end position="2930"/>
    </location>
</feature>
<evidence type="ECO:0000256" key="3">
    <source>
        <dbReference type="ARBA" id="ARBA00007658"/>
    </source>
</evidence>
<dbReference type="SUPFAM" id="SSF46565">
    <property type="entry name" value="Chaperone J-domain"/>
    <property type="match status" value="1"/>
</dbReference>
<dbReference type="InterPro" id="IPR036612">
    <property type="entry name" value="KH_dom_type_1_sf"/>
</dbReference>
<sequence>MLSQQLILGQLQPTRVHDVHSTAFASANKHTVRAAERAPNGPSAAGCVARSSLCGLAVVAGARRRRLPRHAGSDVEQASTDTGGIVKVPQDLYELLGVNADADADKIKKAYYDKMKICHPDIAGDDGEEVCILLNDAYDVLSNEEEKKAYDIELVERNGSKQPVVFDEDLSPTWDWTSKNGNKKAKPVYNGRPLSRSLYHKVPPEEAGPKYDEEKFVFVDEWTCIACRNCCDVAPRTFCIDADAGRARVFAQWGNGEELLDYAVQSCPVDCIYWVSREELQVLEHVTRDRMYEIGNQPPNSMTGIGSGMADPFSMAMGFMSKQADEKRRQQALGAGSAELSAMQERIRELFGRLSERLRMAGMRKPMKTALRRPQKPTPAMVEGVIERSRSRSRSRECKSESHERVGRQVLYVPPELTGVLIGRGGESINAMCRETGARIEVAREDAGAADRPVTITGSPEAVDRAVLAVKRIVDSEKRPPQEQRKVMQVAGAFVGMIIGRGGENVKAMSRESGAKIEVSRDDGDRDADRNVTITGTAESIEKATQLIEDVIGNRAGASDDDRSDAEALPDPPPGFEVSEHEEWLFNAKTEEFFNKKTGAFAWLNASTGMFCPIREGVRHDDLELISGTAVAIASSDNKSAPKTVVIPDLHRVAQALKAPFDHVDAPASMIGVFGCSAGDGPGAPVDQAARTFHERLVRRIASWRSTWFDQAWFGALTGAMMDVVGENGALPLAAVALLVGRKVIAASAPGARACLMAGATSDACTAVVPMEVNGFVCCFQQLPARSPGVADLCIPIALVAGVPTLDDNVTCASVSRSLFQRRPRAAAVALLRAARQAGSAGPLAAATACLGGHKVLVAEENLDVGRKAAKEKMKQSKVRVRQILLRFWSGKGAQPINPVTRKPITRKLEEAEVQMLDVLDKLLAENSANFACICKALSECGSAMRGGADNGDLGWLDQAKVAALAKAKGQPGGPKSVVQSSVPVAVVKVAFELEKGELSDLVVSELGVHLVEGAKGAAGAQGGWFESSRDIPGKWVFLKEVTFKHTVPKMDHLICFLPGALALDVFHHAVRRLNGTAVQPHHLDRDRAMELTLAHKLMQSCVQMYFRTVTDLAPEITRFNGHGLEDDHGSMHNILRPETVESLFVLWRTTKLQVYRNWGQRLLSAFYRLKTSFGFASLHNVNQPSSKRDDMPSFFLAETLKYLFLLFSPDSVLPLDRFVLSTEAHPVPMMRAMSSLGVEWPCQAGLRAQAAQAPQSQSLSGQTTEELLEAFRILSQSLLSRFAAAVWAFIRTHQLVGPFICGESLSLLVIGQVARCSPRRWTWERWRWRRGPTNVGTFMLARLAACLGVIPSVPAGPVAALQQLSAEAVTSPVLGLAKGHAPLPRERWRGTSDASRTEETVFLDLQLCFNSSVDLTSIEFYAEDVAPLRNGDFGWRIVHPIPSSSSSATQWFRLGDALPTFSSDRPVTDQLPSPGAYRAVLEPPLRPSLACQLPLHLVLLGVAFAGPFKHFAAPGSAWPLLPCRTVASDAPAQKGPAGLMGMLGDRVQLWNDANKSCSGAIARVPLWSVGDQRVTAVTMLENMTLAVATYLPYQTSYDPSGIVYIFSASHLGMASRHDIQLETRAEILSMLRLPTGATLLGGTVFSQQAELNGTIEVFGPSDLMTGGASSFAIETKHGIAELVLVSTQILAASTGVNGEILFYETAAIERRVSVKPLAELNLQAAIHALVIVDGRAVVAGEHGLQIYSLDDVLQNRRQPSAHLFRVHTVYVSLAVLPGGFAAGCLDARIEVFLMSEVVKGGVRPRKELYTNGVPSPILVLDDNGLAVVTSSNTVDIFDEKVLQDHAYFGKRPSRALPLDTPGISIANLPGRGLVVASMKHVFIFSHAGMSSAGEPVDELSVPRPVSFVHSISNDTVLVGQWEGAVAVFSTFSGTQPRYSSGPWFPLTRLKLDVYPSLTGATSAELLPALDLLAIGAWPSDVYFFNLSSLRRSPPPYLEAESILRSRGAVTALASSTKFLWAGASDDLLVMDLQFYGDTGFRRIRMPGEICSLAVLSDSVVAAGLSSSLVIPVLTRRKRGWNFLEIMDTAGPVHALLAADGVLVAATEASTLHVFAMDHMKFRELAVLSVRAVNPAVPSSSLAVIDDRTVLVGLDLYRAGDARSLCSPGLFSKSGQYVCHPCPNGWTSDEGSASCTYARLPILLKTWIPVALTFILIGAVLSPLAGQLYLCASRYINMGEVLAKARSRAATLQSMLTWTSAHASQREPRHMALRDVRVRRWVWAYAASTHLPIAVWLATAHQHWVVAGSMLAVVFTFQPQPVLHADPSGELTAQHWACLSLRCLATANILAGCSCFFFPPAFLLVHAIPLASVAVMSGNCALANEIHMFLQTSYVSVDEMSAATADTAGVRVLNMGATCIHACANHTQPASSILRVSLHGSRPPFENRRRAAATSSDVQAEISEDGWGEAPVPGPTPAGRLRGRVPRGKVRCLDLTCVDCVDDLLLRVEDIVIKQHVYWQGRVDKEVILDSGAPVGDLKATSRFVDVVLAWQDKVITLRVGVPDKFLVAVALRYTWMLGTAAGVATLTLAQHEGHQVMTIFGLSDASSGSLPLYLLVFACSVSFAGVALAARACDQTEAIVSHATSWASDERVIPSRIPASCCCRQLLLRLSASVKTWVHKHWLLCFSSLYDTHTFYDRLREPQSTSQRPYFVLILFIGAGTAMINCLALLLDRCRMKLPELGDRNLRMSTLSKCLLVFMKLRVLQLPVGVTTQMDTSWLDGSLSELPLSVIPVWICSEPVSCPSWCTSRLNGTCTYDLPSYNGCFCSHRVAGIPDWTGRLKVLGTCAISIIVMTLLSASKMRTRGIFDLPMISSRAVACATILPPFFFAVNAMYLSFPDLAKQHLDSAEDFTILSIPALIYAFMANEIARHVETAAKLRCLAAGSELQLNGRKVTAAWPHLEHIVGTSLVSAEDSSGPVQILSNMRLEKPTYIWCQLAPLHGSVYSPSGYRALVPWANFATLTAIWRARHSLEHTIIIVNTALLLVLLSSSIWLCLTLKQGVPSTPTAASETHRLDSEMDATRTAVELQETASWQGNMPNREHGEVDRQELRAG</sequence>
<name>A0A1Q9DCQ7_SYMMI</name>
<dbReference type="SUPFAM" id="SSF54534">
    <property type="entry name" value="FKBP-like"/>
    <property type="match status" value="1"/>
</dbReference>
<dbReference type="PROSITE" id="PS50084">
    <property type="entry name" value="KH_TYPE_1"/>
    <property type="match status" value="2"/>
</dbReference>
<dbReference type="GO" id="GO:0016020">
    <property type="term" value="C:membrane"/>
    <property type="evidence" value="ECO:0007669"/>
    <property type="project" value="InterPro"/>
</dbReference>
<evidence type="ECO:0000256" key="5">
    <source>
        <dbReference type="ARBA" id="ARBA00022723"/>
    </source>
</evidence>
<dbReference type="InterPro" id="IPR000297">
    <property type="entry name" value="PPIase_PpiC"/>
</dbReference>
<comment type="caution">
    <text evidence="19">The sequence shown here is derived from an EMBL/GenBank/DDBJ whole genome shotgun (WGS) entry which is preliminary data.</text>
</comment>
<dbReference type="InterPro" id="IPR050749">
    <property type="entry name" value="Glycosyl_Hydrolase_47"/>
</dbReference>
<dbReference type="EMBL" id="LSRX01000605">
    <property type="protein sequence ID" value="OLP92850.1"/>
    <property type="molecule type" value="Genomic_DNA"/>
</dbReference>
<feature type="region of interest" description="Disordered" evidence="15">
    <location>
        <begin position="3094"/>
        <end position="3115"/>
    </location>
</feature>
<feature type="region of interest" description="Disordered" evidence="15">
    <location>
        <begin position="366"/>
        <end position="404"/>
    </location>
</feature>
<evidence type="ECO:0000259" key="17">
    <source>
        <dbReference type="PROSITE" id="PS50076"/>
    </source>
</evidence>
<evidence type="ECO:0000256" key="10">
    <source>
        <dbReference type="ARBA" id="ARBA00048605"/>
    </source>
</evidence>
<dbReference type="Gene3D" id="3.10.50.40">
    <property type="match status" value="1"/>
</dbReference>
<dbReference type="InterPro" id="IPR046357">
    <property type="entry name" value="PPIase_dom_sf"/>
</dbReference>
<comment type="similarity">
    <text evidence="3">Belongs to the glycosyl hydrolase 47 family.</text>
</comment>
<dbReference type="InterPro" id="IPR004087">
    <property type="entry name" value="KH_dom"/>
</dbReference>
<organism evidence="19 20">
    <name type="scientific">Symbiodinium microadriaticum</name>
    <name type="common">Dinoflagellate</name>
    <name type="synonym">Zooxanthella microadriatica</name>
    <dbReference type="NCBI Taxonomy" id="2951"/>
    <lineage>
        <taxon>Eukaryota</taxon>
        <taxon>Sar</taxon>
        <taxon>Alveolata</taxon>
        <taxon>Dinophyceae</taxon>
        <taxon>Suessiales</taxon>
        <taxon>Symbiodiniaceae</taxon>
        <taxon>Symbiodinium</taxon>
    </lineage>
</organism>
<dbReference type="PRINTS" id="PR00625">
    <property type="entry name" value="JDOMAIN"/>
</dbReference>
<dbReference type="EC" id="3.2.1.113" evidence="4"/>
<feature type="compositionally biased region" description="Basic residues" evidence="15">
    <location>
        <begin position="366"/>
        <end position="375"/>
    </location>
</feature>
<feature type="transmembrane region" description="Helical" evidence="16">
    <location>
        <begin position="2611"/>
        <end position="2631"/>
    </location>
</feature>
<dbReference type="PROSITE" id="PS50198">
    <property type="entry name" value="PPIC_PPIASE_2"/>
    <property type="match status" value="1"/>
</dbReference>
<feature type="compositionally biased region" description="Basic and acidic residues" evidence="15">
    <location>
        <begin position="3101"/>
        <end position="3115"/>
    </location>
</feature>
<dbReference type="GO" id="GO:0005783">
    <property type="term" value="C:endoplasmic reticulum"/>
    <property type="evidence" value="ECO:0007669"/>
    <property type="project" value="TreeGrafter"/>
</dbReference>
<dbReference type="SMART" id="SM00271">
    <property type="entry name" value="DnaJ"/>
    <property type="match status" value="1"/>
</dbReference>
<evidence type="ECO:0000256" key="15">
    <source>
        <dbReference type="SAM" id="MobiDB-lite"/>
    </source>
</evidence>
<gene>
    <name evidence="19" type="primary">MNS3</name>
    <name evidence="19" type="ORF">AK812_SmicGene25331</name>
</gene>
<evidence type="ECO:0000256" key="16">
    <source>
        <dbReference type="SAM" id="Phobius"/>
    </source>
</evidence>
<feature type="domain" description="PpiC" evidence="18">
    <location>
        <begin position="876"/>
        <end position="1016"/>
    </location>
</feature>
<reference evidence="19 20" key="1">
    <citation type="submission" date="2016-02" db="EMBL/GenBank/DDBJ databases">
        <title>Genome analysis of coral dinoflagellate symbionts highlights evolutionary adaptations to a symbiotic lifestyle.</title>
        <authorList>
            <person name="Aranda M."/>
            <person name="Li Y."/>
            <person name="Liew Y.J."/>
            <person name="Baumgarten S."/>
            <person name="Simakov O."/>
            <person name="Wilson M."/>
            <person name="Piel J."/>
            <person name="Ashoor H."/>
            <person name="Bougouffa S."/>
            <person name="Bajic V.B."/>
            <person name="Ryu T."/>
            <person name="Ravasi T."/>
            <person name="Bayer T."/>
            <person name="Micklem G."/>
            <person name="Kim H."/>
            <person name="Bhak J."/>
            <person name="Lajeunesse T.C."/>
            <person name="Voolstra C.R."/>
        </authorList>
    </citation>
    <scope>NUCLEOTIDE SEQUENCE [LARGE SCALE GENOMIC DNA]</scope>
    <source>
        <strain evidence="19 20">CCMP2467</strain>
    </source>
</reference>
<evidence type="ECO:0000256" key="9">
    <source>
        <dbReference type="ARBA" id="ARBA00047669"/>
    </source>
</evidence>
<dbReference type="Pfam" id="PF00013">
    <property type="entry name" value="KH_1"/>
    <property type="match status" value="2"/>
</dbReference>
<keyword evidence="16" id="KW-1133">Transmembrane helix</keyword>
<keyword evidence="13" id="KW-0694">RNA-binding</keyword>
<keyword evidence="6" id="KW-0378">Hydrolase</keyword>
<evidence type="ECO:0000313" key="19">
    <source>
        <dbReference type="EMBL" id="OLP92850.1"/>
    </source>
</evidence>
<evidence type="ECO:0000256" key="11">
    <source>
        <dbReference type="PIRSR" id="PIRSR601382-2"/>
    </source>
</evidence>
<evidence type="ECO:0000313" key="20">
    <source>
        <dbReference type="Proteomes" id="UP000186817"/>
    </source>
</evidence>
<dbReference type="CDD" id="cd06257">
    <property type="entry name" value="DnaJ"/>
    <property type="match status" value="1"/>
</dbReference>
<dbReference type="Pfam" id="PF00639">
    <property type="entry name" value="Rotamase"/>
    <property type="match status" value="1"/>
</dbReference>
<keyword evidence="20" id="KW-1185">Reference proteome</keyword>
<feature type="transmembrane region" description="Helical" evidence="16">
    <location>
        <begin position="2566"/>
        <end position="2590"/>
    </location>
</feature>
<dbReference type="SMART" id="SM00322">
    <property type="entry name" value="KH"/>
    <property type="match status" value="2"/>
</dbReference>
<feature type="transmembrane region" description="Helical" evidence="16">
    <location>
        <begin position="3036"/>
        <end position="3055"/>
    </location>
</feature>
<dbReference type="Pfam" id="PF01532">
    <property type="entry name" value="Glyco_hydro_47"/>
    <property type="match status" value="1"/>
</dbReference>
<evidence type="ECO:0000256" key="12">
    <source>
        <dbReference type="PIRSR" id="PIRSR601382-3"/>
    </source>
</evidence>
<keyword evidence="16" id="KW-0812">Transmembrane</keyword>
<feature type="transmembrane region" description="Helical" evidence="16">
    <location>
        <begin position="2839"/>
        <end position="2857"/>
    </location>
</feature>
<evidence type="ECO:0000256" key="14">
    <source>
        <dbReference type="PROSITE-ProRule" id="PRU00278"/>
    </source>
</evidence>
<keyword evidence="8 12" id="KW-1015">Disulfide bond</keyword>
<evidence type="ECO:0000256" key="6">
    <source>
        <dbReference type="ARBA" id="ARBA00022801"/>
    </source>
</evidence>
<dbReference type="Gene3D" id="3.30.1370.10">
    <property type="entry name" value="K Homology domain, type 1"/>
    <property type="match status" value="2"/>
</dbReference>
<feature type="transmembrane region" description="Helical" evidence="16">
    <location>
        <begin position="2207"/>
        <end position="2230"/>
    </location>
</feature>
<evidence type="ECO:0000259" key="18">
    <source>
        <dbReference type="PROSITE" id="PS50198"/>
    </source>
</evidence>
<accession>A0A1Q9DCQ7</accession>
<dbReference type="Pfam" id="PF00226">
    <property type="entry name" value="DnaJ"/>
    <property type="match status" value="1"/>
</dbReference>
<comment type="cofactor">
    <cofactor evidence="1 11">
        <name>Ca(2+)</name>
        <dbReference type="ChEBI" id="CHEBI:29108"/>
    </cofactor>
</comment>
<protein>
    <recommendedName>
        <fullName evidence="4">mannosyl-oligosaccharide 1,2-alpha-mannosidase</fullName>
        <ecNumber evidence="4">3.2.1.113</ecNumber>
    </recommendedName>
</protein>
<keyword evidence="7 11" id="KW-0106">Calcium</keyword>
<dbReference type="GO" id="GO:0005975">
    <property type="term" value="P:carbohydrate metabolic process"/>
    <property type="evidence" value="ECO:0007669"/>
    <property type="project" value="InterPro"/>
</dbReference>
<evidence type="ECO:0000256" key="7">
    <source>
        <dbReference type="ARBA" id="ARBA00022837"/>
    </source>
</evidence>
<dbReference type="SUPFAM" id="SSF54862">
    <property type="entry name" value="4Fe-4S ferredoxins"/>
    <property type="match status" value="1"/>
</dbReference>
<evidence type="ECO:0000256" key="2">
    <source>
        <dbReference type="ARBA" id="ARBA00004922"/>
    </source>
</evidence>
<dbReference type="PROSITE" id="PS50076">
    <property type="entry name" value="DNAJ_2"/>
    <property type="match status" value="1"/>
</dbReference>
<feature type="transmembrane region" description="Helical" evidence="16">
    <location>
        <begin position="2711"/>
        <end position="2732"/>
    </location>
</feature>
<dbReference type="Gene3D" id="1.10.287.110">
    <property type="entry name" value="DnaJ domain"/>
    <property type="match status" value="1"/>
</dbReference>
<feature type="transmembrane region" description="Helical" evidence="16">
    <location>
        <begin position="2877"/>
        <end position="2897"/>
    </location>
</feature>
<dbReference type="GO" id="GO:0003755">
    <property type="term" value="F:peptidyl-prolyl cis-trans isomerase activity"/>
    <property type="evidence" value="ECO:0007669"/>
    <property type="project" value="UniProtKB-KW"/>
</dbReference>